<protein>
    <submittedName>
        <fullName evidence="2">Uncharacterized protein</fullName>
    </submittedName>
</protein>
<keyword evidence="1" id="KW-1133">Transmembrane helix</keyword>
<evidence type="ECO:0000256" key="1">
    <source>
        <dbReference type="SAM" id="Phobius"/>
    </source>
</evidence>
<accession>J9GB21</accession>
<evidence type="ECO:0000313" key="2">
    <source>
        <dbReference type="EMBL" id="EJW98977.1"/>
    </source>
</evidence>
<sequence length="64" mass="6920">MFRKNGFDKGLYNSRIKVLSCLILQLYNSFLVGFLVVLGAGVEIAVIVVGYGYDAGANGDVLTF</sequence>
<dbReference type="EMBL" id="AMCI01004018">
    <property type="protein sequence ID" value="EJW98977.1"/>
    <property type="molecule type" value="Genomic_DNA"/>
</dbReference>
<name>J9GB21_9ZZZZ</name>
<keyword evidence="1" id="KW-0812">Transmembrane</keyword>
<reference evidence="2" key="1">
    <citation type="journal article" date="2012" name="PLoS ONE">
        <title>Gene sets for utilization of primary and secondary nutrition supplies in the distal gut of endangered iberian lynx.</title>
        <authorList>
            <person name="Alcaide M."/>
            <person name="Messina E."/>
            <person name="Richter M."/>
            <person name="Bargiela R."/>
            <person name="Peplies J."/>
            <person name="Huws S.A."/>
            <person name="Newbold C.J."/>
            <person name="Golyshin P.N."/>
            <person name="Simon M.A."/>
            <person name="Lopez G."/>
            <person name="Yakimov M.M."/>
            <person name="Ferrer M."/>
        </authorList>
    </citation>
    <scope>NUCLEOTIDE SEQUENCE</scope>
</reference>
<proteinExistence type="predicted"/>
<gene>
    <name evidence="2" type="ORF">EVA_12916</name>
</gene>
<feature type="transmembrane region" description="Helical" evidence="1">
    <location>
        <begin position="21"/>
        <end position="53"/>
    </location>
</feature>
<comment type="caution">
    <text evidence="2">The sequence shown here is derived from an EMBL/GenBank/DDBJ whole genome shotgun (WGS) entry which is preliminary data.</text>
</comment>
<organism evidence="2">
    <name type="scientific">gut metagenome</name>
    <dbReference type="NCBI Taxonomy" id="749906"/>
    <lineage>
        <taxon>unclassified sequences</taxon>
        <taxon>metagenomes</taxon>
        <taxon>organismal metagenomes</taxon>
    </lineage>
</organism>
<keyword evidence="1" id="KW-0472">Membrane</keyword>
<dbReference type="AlphaFoldDB" id="J9GB21"/>